<keyword evidence="3 6" id="KW-0812">Transmembrane</keyword>
<accession>A0ABS2GQ76</accession>
<dbReference type="RefSeq" id="WP_205049600.1">
    <property type="nucleotide sequence ID" value="NZ_JACJKX010000002.1"/>
</dbReference>
<dbReference type="Pfam" id="PF00209">
    <property type="entry name" value="SNF"/>
    <property type="match status" value="2"/>
</dbReference>
<feature type="transmembrane region" description="Helical" evidence="7">
    <location>
        <begin position="145"/>
        <end position="165"/>
    </location>
</feature>
<evidence type="ECO:0000256" key="2">
    <source>
        <dbReference type="ARBA" id="ARBA00022448"/>
    </source>
</evidence>
<comment type="similarity">
    <text evidence="6">Belongs to the sodium:neurotransmitter symporter (SNF) (TC 2.A.22) family.</text>
</comment>
<reference evidence="8 9" key="1">
    <citation type="journal article" date="2021" name="Sci. Rep.">
        <title>The distribution of antibiotic resistance genes in chicken gut microbiota commensals.</title>
        <authorList>
            <person name="Juricova H."/>
            <person name="Matiasovicova J."/>
            <person name="Kubasova T."/>
            <person name="Cejkova D."/>
            <person name="Rychlik I."/>
        </authorList>
    </citation>
    <scope>NUCLEOTIDE SEQUENCE [LARGE SCALE GENOMIC DNA]</scope>
    <source>
        <strain evidence="8 9">An562</strain>
    </source>
</reference>
<dbReference type="PROSITE" id="PS50267">
    <property type="entry name" value="NA_NEUROTRAN_SYMP_3"/>
    <property type="match status" value="1"/>
</dbReference>
<keyword evidence="4 7" id="KW-1133">Transmembrane helix</keyword>
<feature type="transmembrane region" description="Helical" evidence="7">
    <location>
        <begin position="388"/>
        <end position="406"/>
    </location>
</feature>
<proteinExistence type="inferred from homology"/>
<keyword evidence="2 6" id="KW-0813">Transport</keyword>
<keyword evidence="5 7" id="KW-0472">Membrane</keyword>
<comment type="subcellular location">
    <subcellularLocation>
        <location evidence="1">Membrane</location>
        <topology evidence="1">Multi-pass membrane protein</topology>
    </subcellularLocation>
</comment>
<organism evidence="8 9">
    <name type="scientific">Parasutterella secunda</name>
    <dbReference type="NCBI Taxonomy" id="626947"/>
    <lineage>
        <taxon>Bacteria</taxon>
        <taxon>Pseudomonadati</taxon>
        <taxon>Pseudomonadota</taxon>
        <taxon>Betaproteobacteria</taxon>
        <taxon>Burkholderiales</taxon>
        <taxon>Sutterellaceae</taxon>
        <taxon>Parasutterella</taxon>
    </lineage>
</organism>
<evidence type="ECO:0000256" key="4">
    <source>
        <dbReference type="ARBA" id="ARBA00022989"/>
    </source>
</evidence>
<dbReference type="SUPFAM" id="SSF161070">
    <property type="entry name" value="SNF-like"/>
    <property type="match status" value="1"/>
</dbReference>
<keyword evidence="6" id="KW-0769">Symport</keyword>
<name>A0ABS2GQ76_9BURK</name>
<dbReference type="PRINTS" id="PR00176">
    <property type="entry name" value="NANEUSMPORT"/>
</dbReference>
<dbReference type="PROSITE" id="PS00610">
    <property type="entry name" value="NA_NEUROTRAN_SYMP_1"/>
    <property type="match status" value="1"/>
</dbReference>
<sequence>MASENTIADTVWSSRLGFILASASSAIGLGAIWKFPFWAGTNGGAAFIVPFLIFTFTIGIVLVMAECAMGRAGRGSAVHALKRVGGPVFGIVGGIAVLNAYIILTYYSVIGGWCVSYMADSFIGNVVNGDPKILSNHFNALVSNGTVNVFFMFLYLTATCAVVALGVEKGIEKVAKYLMPLLFVLMIFIIIRSLMMPGSWEGMQFLFSFNWEQVSGATILNAMGFTFFSLSLGAGIMVTYGSYLSSHTDIPGSSVWVAFLSTQAALLAGVMIIPAVFAFGMDPAAGTGLVFITIPMIFEHMPLADVLAAAFYVCLFIAAITSSVSLLEVVVAYLINEWGMRRRSATALCWITLFILASIQALSFSSLSWVEFNGMSLFDFSDYVCSNILMPLGGLSIALLAGWKAWPVMKEQMLAIRPHSVFTIGWIRLTISVLAPALVIVVLISGI</sequence>
<evidence type="ECO:0000256" key="3">
    <source>
        <dbReference type="ARBA" id="ARBA00022692"/>
    </source>
</evidence>
<evidence type="ECO:0000313" key="9">
    <source>
        <dbReference type="Proteomes" id="UP000777002"/>
    </source>
</evidence>
<evidence type="ECO:0000313" key="8">
    <source>
        <dbReference type="EMBL" id="MBM6927998.1"/>
    </source>
</evidence>
<gene>
    <name evidence="8" type="ORF">H5985_01735</name>
</gene>
<dbReference type="EMBL" id="JACJKX010000002">
    <property type="protein sequence ID" value="MBM6927998.1"/>
    <property type="molecule type" value="Genomic_DNA"/>
</dbReference>
<feature type="transmembrane region" description="Helical" evidence="7">
    <location>
        <begin position="45"/>
        <end position="65"/>
    </location>
</feature>
<feature type="transmembrane region" description="Helical" evidence="7">
    <location>
        <begin position="426"/>
        <end position="446"/>
    </location>
</feature>
<feature type="transmembrane region" description="Helical" evidence="7">
    <location>
        <begin position="215"/>
        <end position="243"/>
    </location>
</feature>
<dbReference type="PANTHER" id="PTHR42948:SF1">
    <property type="entry name" value="TRANSPORTER"/>
    <property type="match status" value="1"/>
</dbReference>
<dbReference type="CDD" id="cd10336">
    <property type="entry name" value="SLC6sbd_Tyt1-Like"/>
    <property type="match status" value="1"/>
</dbReference>
<dbReference type="InterPro" id="IPR047218">
    <property type="entry name" value="YocR/YhdH-like"/>
</dbReference>
<feature type="transmembrane region" description="Helical" evidence="7">
    <location>
        <begin position="347"/>
        <end position="368"/>
    </location>
</feature>
<dbReference type="InterPro" id="IPR000175">
    <property type="entry name" value="Na/ntran_symport"/>
</dbReference>
<evidence type="ECO:0000256" key="1">
    <source>
        <dbReference type="ARBA" id="ARBA00004141"/>
    </source>
</evidence>
<dbReference type="InterPro" id="IPR037272">
    <property type="entry name" value="SNS_sf"/>
</dbReference>
<feature type="transmembrane region" description="Helical" evidence="7">
    <location>
        <begin position="86"/>
        <end position="109"/>
    </location>
</feature>
<feature type="transmembrane region" description="Helical" evidence="7">
    <location>
        <begin position="177"/>
        <end position="195"/>
    </location>
</feature>
<protein>
    <recommendedName>
        <fullName evidence="6">Transporter</fullName>
    </recommendedName>
</protein>
<feature type="transmembrane region" description="Helical" evidence="7">
    <location>
        <begin position="255"/>
        <end position="279"/>
    </location>
</feature>
<feature type="transmembrane region" description="Helical" evidence="7">
    <location>
        <begin position="309"/>
        <end position="335"/>
    </location>
</feature>
<evidence type="ECO:0000256" key="6">
    <source>
        <dbReference type="RuleBase" id="RU003732"/>
    </source>
</evidence>
<evidence type="ECO:0000256" key="7">
    <source>
        <dbReference type="SAM" id="Phobius"/>
    </source>
</evidence>
<comment type="caution">
    <text evidence="8">The sequence shown here is derived from an EMBL/GenBank/DDBJ whole genome shotgun (WGS) entry which is preliminary data.</text>
</comment>
<dbReference type="PANTHER" id="PTHR42948">
    <property type="entry name" value="TRANSPORTER"/>
    <property type="match status" value="1"/>
</dbReference>
<feature type="transmembrane region" description="Helical" evidence="7">
    <location>
        <begin position="12"/>
        <end position="33"/>
    </location>
</feature>
<keyword evidence="9" id="KW-1185">Reference proteome</keyword>
<dbReference type="NCBIfam" id="NF037979">
    <property type="entry name" value="Na_transp"/>
    <property type="match status" value="1"/>
</dbReference>
<dbReference type="Proteomes" id="UP000777002">
    <property type="component" value="Unassembled WGS sequence"/>
</dbReference>
<evidence type="ECO:0000256" key="5">
    <source>
        <dbReference type="ARBA" id="ARBA00023136"/>
    </source>
</evidence>